<evidence type="ECO:0000313" key="1">
    <source>
        <dbReference type="EMBL" id="CAE8586495.1"/>
    </source>
</evidence>
<dbReference type="AlphaFoldDB" id="A0A813DFT4"/>
<dbReference type="Proteomes" id="UP000654075">
    <property type="component" value="Unassembled WGS sequence"/>
</dbReference>
<sequence>MKSLQQPSVPFLPGSLLTAQTAQTALLCLEGLAYRWVPFLGSSDVGRLVASCRNLQAVAGSPSLWAETSQQWCYTRSLWDASLPPKEAPWRRICALQERLWNAWRGAPVSVRLAVRQELRQQKIADLEVILVEFLAGEEGLVLGHSGGAVSTWELRPQESTQVSSKLDALVLGVFQTSRKYDVQDLAVSPPASSQPAALLLGKSVWLAAAVGPSAYIWESSGTADPERPMAALASWELRGT</sequence>
<name>A0A813DFT4_POLGL</name>
<evidence type="ECO:0000313" key="2">
    <source>
        <dbReference type="Proteomes" id="UP000654075"/>
    </source>
</evidence>
<dbReference type="EMBL" id="CAJNNV010002096">
    <property type="protein sequence ID" value="CAE8586495.1"/>
    <property type="molecule type" value="Genomic_DNA"/>
</dbReference>
<reference evidence="1" key="1">
    <citation type="submission" date="2021-02" db="EMBL/GenBank/DDBJ databases">
        <authorList>
            <person name="Dougan E. K."/>
            <person name="Rhodes N."/>
            <person name="Thang M."/>
            <person name="Chan C."/>
        </authorList>
    </citation>
    <scope>NUCLEOTIDE SEQUENCE</scope>
</reference>
<keyword evidence="2" id="KW-1185">Reference proteome</keyword>
<organism evidence="1 2">
    <name type="scientific">Polarella glacialis</name>
    <name type="common">Dinoflagellate</name>
    <dbReference type="NCBI Taxonomy" id="89957"/>
    <lineage>
        <taxon>Eukaryota</taxon>
        <taxon>Sar</taxon>
        <taxon>Alveolata</taxon>
        <taxon>Dinophyceae</taxon>
        <taxon>Suessiales</taxon>
        <taxon>Suessiaceae</taxon>
        <taxon>Polarella</taxon>
    </lineage>
</organism>
<comment type="caution">
    <text evidence="1">The sequence shown here is derived from an EMBL/GenBank/DDBJ whole genome shotgun (WGS) entry which is preliminary data.</text>
</comment>
<feature type="non-terminal residue" evidence="1">
    <location>
        <position position="241"/>
    </location>
</feature>
<protein>
    <recommendedName>
        <fullName evidence="3">F-box domain-containing protein</fullName>
    </recommendedName>
</protein>
<accession>A0A813DFT4</accession>
<gene>
    <name evidence="1" type="ORF">PGLA1383_LOCUS5357</name>
</gene>
<proteinExistence type="predicted"/>
<evidence type="ECO:0008006" key="3">
    <source>
        <dbReference type="Google" id="ProtNLM"/>
    </source>
</evidence>